<keyword evidence="2" id="KW-1185">Reference proteome</keyword>
<reference evidence="1" key="1">
    <citation type="submission" date="2022-08" db="UniProtKB">
        <authorList>
            <consortium name="EnsemblMetazoa"/>
        </authorList>
    </citation>
    <scope>IDENTIFICATION</scope>
    <source>
        <strain evidence="1">Israel</strain>
    </source>
</reference>
<dbReference type="PANTHER" id="PTHR35455:SF1">
    <property type="entry name" value="AGAP005842-PA"/>
    <property type="match status" value="1"/>
</dbReference>
<dbReference type="InterPro" id="IPR031985">
    <property type="entry name" value="DUF4787"/>
</dbReference>
<evidence type="ECO:0000313" key="2">
    <source>
        <dbReference type="Proteomes" id="UP000092462"/>
    </source>
</evidence>
<dbReference type="EnsemblMetazoa" id="PPAI001070-RA">
    <property type="protein sequence ID" value="PPAI001070-PA"/>
    <property type="gene ID" value="PPAI001070"/>
</dbReference>
<dbReference type="Proteomes" id="UP000092462">
    <property type="component" value="Unassembled WGS sequence"/>
</dbReference>
<evidence type="ECO:0000313" key="1">
    <source>
        <dbReference type="EnsemblMetazoa" id="PPAI001070-PA"/>
    </source>
</evidence>
<dbReference type="PANTHER" id="PTHR35455">
    <property type="entry name" value="UNNAMED PRODUCT"/>
    <property type="match status" value="1"/>
</dbReference>
<dbReference type="EMBL" id="AJVK01010198">
    <property type="status" value="NOT_ANNOTATED_CDS"/>
    <property type="molecule type" value="Genomic_DNA"/>
</dbReference>
<name>A0A1B0D147_PHLPP</name>
<dbReference type="AlphaFoldDB" id="A0A1B0D147"/>
<dbReference type="VEuPathDB" id="VectorBase:PPAPM1_004105"/>
<dbReference type="EMBL" id="AJVK01010196">
    <property type="status" value="NOT_ANNOTATED_CDS"/>
    <property type="molecule type" value="Genomic_DNA"/>
</dbReference>
<proteinExistence type="predicted"/>
<accession>A0A1B0D147</accession>
<dbReference type="EMBL" id="AJVK01010197">
    <property type="status" value="NOT_ANNOTATED_CDS"/>
    <property type="molecule type" value="Genomic_DNA"/>
</dbReference>
<organism evidence="1 2">
    <name type="scientific">Phlebotomus papatasi</name>
    <name type="common">Sandfly</name>
    <dbReference type="NCBI Taxonomy" id="29031"/>
    <lineage>
        <taxon>Eukaryota</taxon>
        <taxon>Metazoa</taxon>
        <taxon>Ecdysozoa</taxon>
        <taxon>Arthropoda</taxon>
        <taxon>Hexapoda</taxon>
        <taxon>Insecta</taxon>
        <taxon>Pterygota</taxon>
        <taxon>Neoptera</taxon>
        <taxon>Endopterygota</taxon>
        <taxon>Diptera</taxon>
        <taxon>Nematocera</taxon>
        <taxon>Psychodoidea</taxon>
        <taxon>Psychodidae</taxon>
        <taxon>Phlebotomus</taxon>
        <taxon>Phlebotomus</taxon>
    </lineage>
</organism>
<sequence length="136" mass="16305">MWDYLNILWETEFVWHHLSQQKMVILDLQLHFYGAMDNFSEFPTINFTTFTFPEFDYKETSKNELSFREFESACDQTNRCSALKPGILRTKCVRECISPSCYQDVYRFNELEEGEIDVRLHSFKGCFIQRLGRSRN</sequence>
<dbReference type="VEuPathDB" id="VectorBase:PPAI001070"/>
<dbReference type="Pfam" id="PF16029">
    <property type="entry name" value="DUF4787"/>
    <property type="match status" value="1"/>
</dbReference>
<protein>
    <submittedName>
        <fullName evidence="1">Uncharacterized protein</fullName>
    </submittedName>
</protein>